<organism evidence="1 2">
    <name type="scientific">Ornithinimicrobium tianjinense</name>
    <dbReference type="NCBI Taxonomy" id="1195761"/>
    <lineage>
        <taxon>Bacteria</taxon>
        <taxon>Bacillati</taxon>
        <taxon>Actinomycetota</taxon>
        <taxon>Actinomycetes</taxon>
        <taxon>Micrococcales</taxon>
        <taxon>Ornithinimicrobiaceae</taxon>
        <taxon>Ornithinimicrobium</taxon>
    </lineage>
</organism>
<proteinExistence type="predicted"/>
<dbReference type="EMBL" id="BMEM01000001">
    <property type="protein sequence ID" value="GGF38164.1"/>
    <property type="molecule type" value="Genomic_DNA"/>
</dbReference>
<dbReference type="Proteomes" id="UP000605670">
    <property type="component" value="Unassembled WGS sequence"/>
</dbReference>
<evidence type="ECO:0000313" key="1">
    <source>
        <dbReference type="EMBL" id="GGF38164.1"/>
    </source>
</evidence>
<keyword evidence="2" id="KW-1185">Reference proteome</keyword>
<reference evidence="1" key="1">
    <citation type="journal article" date="2014" name="Int. J. Syst. Evol. Microbiol.">
        <title>Complete genome sequence of Corynebacterium casei LMG S-19264T (=DSM 44701T), isolated from a smear-ripened cheese.</title>
        <authorList>
            <consortium name="US DOE Joint Genome Institute (JGI-PGF)"/>
            <person name="Walter F."/>
            <person name="Albersmeier A."/>
            <person name="Kalinowski J."/>
            <person name="Ruckert C."/>
        </authorList>
    </citation>
    <scope>NUCLEOTIDE SEQUENCE</scope>
    <source>
        <strain evidence="1">CGMCC 1.12160</strain>
    </source>
</reference>
<dbReference type="AlphaFoldDB" id="A0A917BGG0"/>
<gene>
    <name evidence="1" type="ORF">GCM10011366_02170</name>
</gene>
<sequence length="132" mass="15000">MNALLLRVAGDVFGDRVSIEAEGNSPSMPHAYVVRRREGGRNAVLVASHEWSEAHIVDFRVTCTVFHYGDDEMEKESALRALAVVLRAYMAGQGQVEHRPSLLWWRPDVPRYTVTIDGFEWRLGRHGWVTPI</sequence>
<accession>A0A917BGG0</accession>
<protein>
    <submittedName>
        <fullName evidence="1">Uncharacterized protein</fullName>
    </submittedName>
</protein>
<evidence type="ECO:0000313" key="2">
    <source>
        <dbReference type="Proteomes" id="UP000605670"/>
    </source>
</evidence>
<reference evidence="1" key="2">
    <citation type="submission" date="2020-09" db="EMBL/GenBank/DDBJ databases">
        <authorList>
            <person name="Sun Q."/>
            <person name="Zhou Y."/>
        </authorList>
    </citation>
    <scope>NUCLEOTIDE SEQUENCE</scope>
    <source>
        <strain evidence="1">CGMCC 1.12160</strain>
    </source>
</reference>
<comment type="caution">
    <text evidence="1">The sequence shown here is derived from an EMBL/GenBank/DDBJ whole genome shotgun (WGS) entry which is preliminary data.</text>
</comment>
<name>A0A917BGG0_9MICO</name>